<dbReference type="GO" id="GO:0016746">
    <property type="term" value="F:acyltransferase activity"/>
    <property type="evidence" value="ECO:0007669"/>
    <property type="project" value="UniProtKB-KW"/>
</dbReference>
<dbReference type="RefSeq" id="WP_064566153.1">
    <property type="nucleotide sequence ID" value="NZ_CP014007.2"/>
</dbReference>
<protein>
    <submittedName>
        <fullName evidence="7">YopJ Serine/Threonine acetyltransferase</fullName>
    </submittedName>
</protein>
<sequence length="333" mass="37999">MPLYNSAKVDLTKPSTSLQRKIRGGEFQRIKYAYSKYEARTDLMLPDAESMPDLCHSGTERAYALKSYLATSNNILFNQTKVPDSSFLGILKELEKKIFPLVVNVVNNISGSALRYEIKGADIFNKIRSCTTGRKQFIFYDDGHAIYIDIFKDEFNNISAITIDSLSAGMGWGSDFTEELFKEFENSGRLSALNLHTDVQKSGLGCKFFSLHFARRAIKDPALIAQHIFNIENAKYLNKDTCYSLDVKETEQILNVNYYKHAQSSTRLKLMLPEKKSELLSDGKTLLQHHADFNVKKISSGKQINYSNSIDCFRRKQIEAAVRYYQEKVKQVI</sequence>
<comment type="similarity">
    <text evidence="3">Belongs to the acetyltransferase YopJ family.</text>
</comment>
<evidence type="ECO:0000256" key="4">
    <source>
        <dbReference type="ARBA" id="ARBA00048364"/>
    </source>
</evidence>
<dbReference type="Proteomes" id="UP000078227">
    <property type="component" value="Chromosome"/>
</dbReference>
<dbReference type="InterPro" id="IPR005083">
    <property type="entry name" value="YopJ-like"/>
</dbReference>
<reference evidence="7 9" key="1">
    <citation type="submission" date="2016-10" db="EMBL/GenBank/DDBJ databases">
        <authorList>
            <person name="Varghese N."/>
            <person name="Submissions S."/>
        </authorList>
    </citation>
    <scope>NUCLEOTIDE SEQUENCE [LARGE SCALE GENOMIC DNA]</scope>
    <source>
        <strain evidence="7 9">CGMCC 1.7012</strain>
    </source>
</reference>
<keyword evidence="2" id="KW-0012">Acyltransferase</keyword>
<comment type="catalytic activity">
    <reaction evidence="5">
        <text>L-seryl-[protein] + acetyl-CoA = O-acetyl-L-seryl-[protein] + CoA</text>
        <dbReference type="Rhea" id="RHEA:59392"/>
        <dbReference type="Rhea" id="RHEA-COMP:9863"/>
        <dbReference type="Rhea" id="RHEA-COMP:15352"/>
        <dbReference type="ChEBI" id="CHEBI:29999"/>
        <dbReference type="ChEBI" id="CHEBI:57287"/>
        <dbReference type="ChEBI" id="CHEBI:57288"/>
        <dbReference type="ChEBI" id="CHEBI:141128"/>
    </reaction>
    <physiologicalReaction direction="left-to-right" evidence="5">
        <dbReference type="Rhea" id="RHEA:59393"/>
    </physiologicalReaction>
</comment>
<evidence type="ECO:0000313" key="6">
    <source>
        <dbReference type="EMBL" id="ANI82875.1"/>
    </source>
</evidence>
<comment type="catalytic activity">
    <reaction evidence="4">
        <text>L-threonyl-[protein] + acetyl-CoA = O-acetyl-L-threonyl-[protein] + CoA</text>
        <dbReference type="Rhea" id="RHEA:65340"/>
        <dbReference type="Rhea" id="RHEA-COMP:11060"/>
        <dbReference type="Rhea" id="RHEA-COMP:16780"/>
        <dbReference type="ChEBI" id="CHEBI:30013"/>
        <dbReference type="ChEBI" id="CHEBI:57287"/>
        <dbReference type="ChEBI" id="CHEBI:57288"/>
        <dbReference type="ChEBI" id="CHEBI:141025"/>
    </reaction>
    <physiologicalReaction direction="left-to-right" evidence="4">
        <dbReference type="Rhea" id="RHEA:65341"/>
    </physiologicalReaction>
</comment>
<evidence type="ECO:0000256" key="2">
    <source>
        <dbReference type="ARBA" id="ARBA00023315"/>
    </source>
</evidence>
<gene>
    <name evidence="6" type="ORF">AWR26_12185</name>
    <name evidence="7" type="ORF">SAMN05216286_1828</name>
</gene>
<dbReference type="KEGG" id="kor:AWR26_12185"/>
<evidence type="ECO:0000256" key="1">
    <source>
        <dbReference type="ARBA" id="ARBA00022679"/>
    </source>
</evidence>
<proteinExistence type="inferred from homology"/>
<dbReference type="EMBL" id="FOKO01000002">
    <property type="protein sequence ID" value="SFC17487.1"/>
    <property type="molecule type" value="Genomic_DNA"/>
</dbReference>
<evidence type="ECO:0000313" key="8">
    <source>
        <dbReference type="Proteomes" id="UP000078227"/>
    </source>
</evidence>
<dbReference type="EMBL" id="CP014007">
    <property type="protein sequence ID" value="ANI82875.1"/>
    <property type="molecule type" value="Genomic_DNA"/>
</dbReference>
<reference evidence="6 8" key="2">
    <citation type="submission" date="2021-03" db="EMBL/GenBank/DDBJ databases">
        <authorList>
            <person name="Li Y."/>
            <person name="Li S."/>
            <person name="Chen M."/>
            <person name="Peng G."/>
            <person name="Tan Z."/>
            <person name="An Q."/>
        </authorList>
    </citation>
    <scope>NUCLEOTIDE SEQUENCE [LARGE SCALE GENOMIC DNA]</scope>
    <source>
        <strain evidence="6 8">Ola 51</strain>
    </source>
</reference>
<evidence type="ECO:0000313" key="7">
    <source>
        <dbReference type="EMBL" id="SFC17487.1"/>
    </source>
</evidence>
<keyword evidence="8" id="KW-1185">Reference proteome</keyword>
<evidence type="ECO:0000256" key="5">
    <source>
        <dbReference type="ARBA" id="ARBA00048662"/>
    </source>
</evidence>
<organism evidence="7 9">
    <name type="scientific">Kosakonia oryzae</name>
    <dbReference type="NCBI Taxonomy" id="497725"/>
    <lineage>
        <taxon>Bacteria</taxon>
        <taxon>Pseudomonadati</taxon>
        <taxon>Pseudomonadota</taxon>
        <taxon>Gammaproteobacteria</taxon>
        <taxon>Enterobacterales</taxon>
        <taxon>Enterobacteriaceae</taxon>
        <taxon>Kosakonia</taxon>
    </lineage>
</organism>
<dbReference type="Pfam" id="PF03421">
    <property type="entry name" value="Acetyltransf_14"/>
    <property type="match status" value="1"/>
</dbReference>
<name>A0AA94KPI9_9ENTR</name>
<evidence type="ECO:0000256" key="3">
    <source>
        <dbReference type="ARBA" id="ARBA00023785"/>
    </source>
</evidence>
<keyword evidence="1" id="KW-0808">Transferase</keyword>
<accession>A0AA94KPI9</accession>
<dbReference type="Proteomes" id="UP000182314">
    <property type="component" value="Unassembled WGS sequence"/>
</dbReference>
<dbReference type="AlphaFoldDB" id="A0AA94KPI9"/>
<evidence type="ECO:0000313" key="9">
    <source>
        <dbReference type="Proteomes" id="UP000182314"/>
    </source>
</evidence>